<dbReference type="GeneID" id="72070881"/>
<protein>
    <submittedName>
        <fullName evidence="1">Uncharacterized protein</fullName>
    </submittedName>
</protein>
<dbReference type="KEGG" id="ptkz:JDV02_008936"/>
<evidence type="ECO:0000313" key="2">
    <source>
        <dbReference type="Proteomes" id="UP000829364"/>
    </source>
</evidence>
<organism evidence="1 2">
    <name type="scientific">Purpureocillium takamizusanense</name>
    <dbReference type="NCBI Taxonomy" id="2060973"/>
    <lineage>
        <taxon>Eukaryota</taxon>
        <taxon>Fungi</taxon>
        <taxon>Dikarya</taxon>
        <taxon>Ascomycota</taxon>
        <taxon>Pezizomycotina</taxon>
        <taxon>Sordariomycetes</taxon>
        <taxon>Hypocreomycetidae</taxon>
        <taxon>Hypocreales</taxon>
        <taxon>Ophiocordycipitaceae</taxon>
        <taxon>Purpureocillium</taxon>
    </lineage>
</organism>
<gene>
    <name evidence="1" type="ORF">JDV02_008936</name>
</gene>
<dbReference type="Proteomes" id="UP000829364">
    <property type="component" value="Chromosome 9"/>
</dbReference>
<sequence length="102" mass="10769">MPTRATLVGSWRLPEALLGVLDPRSQLLILLPDVGEADGEVQHALVELAGGLVESLDLFLCLLDGRAELSVAHVCVEGGVENDKGMCCLQGWLGSGNDEGRC</sequence>
<dbReference type="AlphaFoldDB" id="A0A9Q8QPP2"/>
<keyword evidence="2" id="KW-1185">Reference proteome</keyword>
<accession>A0A9Q8QPP2</accession>
<reference evidence="1" key="1">
    <citation type="submission" date="2021-11" db="EMBL/GenBank/DDBJ databases">
        <title>Purpureocillium_takamizusanense_genome.</title>
        <authorList>
            <person name="Nguyen N.-H."/>
        </authorList>
    </citation>
    <scope>NUCLEOTIDE SEQUENCE</scope>
    <source>
        <strain evidence="1">PT3</strain>
    </source>
</reference>
<dbReference type="RefSeq" id="XP_047846578.1">
    <property type="nucleotide sequence ID" value="XM_047990569.1"/>
</dbReference>
<proteinExistence type="predicted"/>
<evidence type="ECO:0000313" key="1">
    <source>
        <dbReference type="EMBL" id="UNI23097.1"/>
    </source>
</evidence>
<dbReference type="EMBL" id="CP086362">
    <property type="protein sequence ID" value="UNI23097.1"/>
    <property type="molecule type" value="Genomic_DNA"/>
</dbReference>
<name>A0A9Q8QPP2_9HYPO</name>